<evidence type="ECO:0000313" key="2">
    <source>
        <dbReference type="Proteomes" id="UP001303373"/>
    </source>
</evidence>
<dbReference type="Proteomes" id="UP001303373">
    <property type="component" value="Chromosome 6"/>
</dbReference>
<dbReference type="Gene3D" id="3.40.50.720">
    <property type="entry name" value="NAD(P)-binding Rossmann-like Domain"/>
    <property type="match status" value="1"/>
</dbReference>
<protein>
    <submittedName>
        <fullName evidence="1">Leucinostatins biosynthesis cluster protein T</fullName>
    </submittedName>
</protein>
<dbReference type="PANTHER" id="PTHR14097">
    <property type="entry name" value="OXIDOREDUCTASE HTATIP2"/>
    <property type="match status" value="1"/>
</dbReference>
<dbReference type="SUPFAM" id="SSF51735">
    <property type="entry name" value="NAD(P)-binding Rossmann-fold domains"/>
    <property type="match status" value="1"/>
</dbReference>
<evidence type="ECO:0000313" key="1">
    <source>
        <dbReference type="EMBL" id="WPH01501.1"/>
    </source>
</evidence>
<name>A0AAQ3RA50_9PEZI</name>
<dbReference type="AlphaFoldDB" id="A0AAQ3RA50"/>
<dbReference type="EMBL" id="CP138585">
    <property type="protein sequence ID" value="WPH01501.1"/>
    <property type="molecule type" value="Genomic_DNA"/>
</dbReference>
<proteinExistence type="predicted"/>
<accession>A0AAQ3RA50</accession>
<dbReference type="InterPro" id="IPR036291">
    <property type="entry name" value="NAD(P)-bd_dom_sf"/>
</dbReference>
<keyword evidence="2" id="KW-1185">Reference proteome</keyword>
<dbReference type="PANTHER" id="PTHR14097:SF8">
    <property type="entry name" value="NAD(P)-BINDING DOMAIN-CONTAINING PROTEIN"/>
    <property type="match status" value="1"/>
</dbReference>
<organism evidence="1 2">
    <name type="scientific">Acrodontium crateriforme</name>
    <dbReference type="NCBI Taxonomy" id="150365"/>
    <lineage>
        <taxon>Eukaryota</taxon>
        <taxon>Fungi</taxon>
        <taxon>Dikarya</taxon>
        <taxon>Ascomycota</taxon>
        <taxon>Pezizomycotina</taxon>
        <taxon>Dothideomycetes</taxon>
        <taxon>Dothideomycetidae</taxon>
        <taxon>Mycosphaerellales</taxon>
        <taxon>Teratosphaeriaceae</taxon>
        <taxon>Acrodontium</taxon>
    </lineage>
</organism>
<gene>
    <name evidence="1" type="ORF">R9X50_00434700</name>
</gene>
<sequence>MAHIILTGATGQAGAAILKYALSSPSVSHISVLSRRPVKLAENNPKASVIVHKDFAIYPDELLSQLKGATACIWAQGISSRGMSEADYAKITVDYPLAAARSFATLGDTMNFVMISGDGANMDESKAAMMFGKIKGRAERKLLELQHEIPSLYVYGLRPAIINPQGEYLAERKVTLQDRLSTGLGAVAECVYKSFVIPTNSLAKACVDLAIGDGKPVAGPGVEGEGRILSNNAIRRLAGI</sequence>
<reference evidence="1 2" key="1">
    <citation type="submission" date="2023-11" db="EMBL/GenBank/DDBJ databases">
        <title>An acidophilic fungus is an integral part of prey digestion in a carnivorous sundew plant.</title>
        <authorList>
            <person name="Tsai I.J."/>
        </authorList>
    </citation>
    <scope>NUCLEOTIDE SEQUENCE [LARGE SCALE GENOMIC DNA]</scope>
    <source>
        <strain evidence="1">169a</strain>
    </source>
</reference>